<feature type="domain" description="Pyridoxamine 5'-phosphate oxidase N-terminal" evidence="2">
    <location>
        <begin position="17"/>
        <end position="143"/>
    </location>
</feature>
<dbReference type="Proteomes" id="UP001611415">
    <property type="component" value="Unassembled WGS sequence"/>
</dbReference>
<dbReference type="EMBL" id="JBIRYO010000020">
    <property type="protein sequence ID" value="MFI2476957.1"/>
    <property type="molecule type" value="Genomic_DNA"/>
</dbReference>
<dbReference type="Pfam" id="PF01243">
    <property type="entry name" value="PNPOx_N"/>
    <property type="match status" value="1"/>
</dbReference>
<organism evidence="3 4">
    <name type="scientific">Nocardia xishanensis</name>
    <dbReference type="NCBI Taxonomy" id="238964"/>
    <lineage>
        <taxon>Bacteria</taxon>
        <taxon>Bacillati</taxon>
        <taxon>Actinomycetota</taxon>
        <taxon>Actinomycetes</taxon>
        <taxon>Mycobacteriales</taxon>
        <taxon>Nocardiaceae</taxon>
        <taxon>Nocardia</taxon>
    </lineage>
</organism>
<dbReference type="InterPro" id="IPR052019">
    <property type="entry name" value="F420H2_bilvrd_red/Heme_oxyg"/>
</dbReference>
<dbReference type="Gene3D" id="2.30.110.10">
    <property type="entry name" value="Electron Transport, Fmn-binding Protein, Chain A"/>
    <property type="match status" value="1"/>
</dbReference>
<accession>A0ABW7X765</accession>
<name>A0ABW7X765_9NOCA</name>
<dbReference type="NCBIfam" id="TIGR03618">
    <property type="entry name" value="Rv1155_F420"/>
    <property type="match status" value="1"/>
</dbReference>
<dbReference type="RefSeq" id="WP_357409943.1">
    <property type="nucleotide sequence ID" value="NZ_JBEYCD010000017.1"/>
</dbReference>
<dbReference type="InterPro" id="IPR012349">
    <property type="entry name" value="Split_barrel_FMN-bd"/>
</dbReference>
<comment type="caution">
    <text evidence="3">The sequence shown here is derived from an EMBL/GenBank/DDBJ whole genome shotgun (WGS) entry which is preliminary data.</text>
</comment>
<evidence type="ECO:0000256" key="1">
    <source>
        <dbReference type="ARBA" id="ARBA00023002"/>
    </source>
</evidence>
<dbReference type="InterPro" id="IPR011576">
    <property type="entry name" value="Pyridox_Oxase_N"/>
</dbReference>
<gene>
    <name evidence="3" type="ORF">ACH49W_26545</name>
</gene>
<keyword evidence="1" id="KW-0560">Oxidoreductase</keyword>
<sequence length="149" mass="16125">MTDLKSFADLVPLDYGLCVAVTLRADGTPQATVVNAGVLPHPVNGTDTVAFVSPSATVKLGNLRANPFVALTIRAGWQWTTVEGAAQLIGPDDPHPDIDDEQQRLLVREIFAEAGVTQDWNTYDQVMRDKRGTAVLVTPNRIYSNPVTP</sequence>
<evidence type="ECO:0000313" key="4">
    <source>
        <dbReference type="Proteomes" id="UP001611415"/>
    </source>
</evidence>
<dbReference type="PANTHER" id="PTHR35176:SF2">
    <property type="entry name" value="F420H(2)-DEPENDENT REDUCTASE RV1155"/>
    <property type="match status" value="1"/>
</dbReference>
<dbReference type="PANTHER" id="PTHR35176">
    <property type="entry name" value="HEME OXYGENASE HI_0854-RELATED"/>
    <property type="match status" value="1"/>
</dbReference>
<keyword evidence="4" id="KW-1185">Reference proteome</keyword>
<evidence type="ECO:0000259" key="2">
    <source>
        <dbReference type="Pfam" id="PF01243"/>
    </source>
</evidence>
<proteinExistence type="predicted"/>
<dbReference type="SUPFAM" id="SSF50475">
    <property type="entry name" value="FMN-binding split barrel"/>
    <property type="match status" value="1"/>
</dbReference>
<evidence type="ECO:0000313" key="3">
    <source>
        <dbReference type="EMBL" id="MFI2476957.1"/>
    </source>
</evidence>
<reference evidence="3 4" key="1">
    <citation type="submission" date="2024-10" db="EMBL/GenBank/DDBJ databases">
        <title>The Natural Products Discovery Center: Release of the First 8490 Sequenced Strains for Exploring Actinobacteria Biosynthetic Diversity.</title>
        <authorList>
            <person name="Kalkreuter E."/>
            <person name="Kautsar S.A."/>
            <person name="Yang D."/>
            <person name="Bader C.D."/>
            <person name="Teijaro C.N."/>
            <person name="Fluegel L."/>
            <person name="Davis C.M."/>
            <person name="Simpson J.R."/>
            <person name="Lauterbach L."/>
            <person name="Steele A.D."/>
            <person name="Gui C."/>
            <person name="Meng S."/>
            <person name="Li G."/>
            <person name="Viehrig K."/>
            <person name="Ye F."/>
            <person name="Su P."/>
            <person name="Kiefer A.F."/>
            <person name="Nichols A."/>
            <person name="Cepeda A.J."/>
            <person name="Yan W."/>
            <person name="Fan B."/>
            <person name="Jiang Y."/>
            <person name="Adhikari A."/>
            <person name="Zheng C.-J."/>
            <person name="Schuster L."/>
            <person name="Cowan T.M."/>
            <person name="Smanski M.J."/>
            <person name="Chevrette M.G."/>
            <person name="De Carvalho L.P.S."/>
            <person name="Shen B."/>
        </authorList>
    </citation>
    <scope>NUCLEOTIDE SEQUENCE [LARGE SCALE GENOMIC DNA]</scope>
    <source>
        <strain evidence="3 4">NPDC019275</strain>
    </source>
</reference>
<dbReference type="InterPro" id="IPR019920">
    <property type="entry name" value="F420-binding_dom_put"/>
</dbReference>
<protein>
    <submittedName>
        <fullName evidence="3">TIGR03618 family F420-dependent PPOX class oxidoreductase</fullName>
    </submittedName>
</protein>